<dbReference type="GO" id="GO:0031966">
    <property type="term" value="C:mitochondrial membrane"/>
    <property type="evidence" value="ECO:0007669"/>
    <property type="project" value="UniProtKB-SubCell"/>
</dbReference>
<evidence type="ECO:0000256" key="8">
    <source>
        <dbReference type="ARBA" id="ARBA00022989"/>
    </source>
</evidence>
<evidence type="ECO:0000256" key="4">
    <source>
        <dbReference type="ARBA" id="ARBA00022448"/>
    </source>
</evidence>
<evidence type="ECO:0000256" key="3">
    <source>
        <dbReference type="ARBA" id="ARBA00011291"/>
    </source>
</evidence>
<geneLocation type="mitochondrion" evidence="14"/>
<evidence type="ECO:0000256" key="1">
    <source>
        <dbReference type="ARBA" id="ARBA00004304"/>
    </source>
</evidence>
<dbReference type="InterPro" id="IPR001421">
    <property type="entry name" value="ATP8_metazoa"/>
</dbReference>
<evidence type="ECO:0000256" key="6">
    <source>
        <dbReference type="ARBA" id="ARBA00022692"/>
    </source>
</evidence>
<evidence type="ECO:0000256" key="5">
    <source>
        <dbReference type="ARBA" id="ARBA00022547"/>
    </source>
</evidence>
<evidence type="ECO:0000256" key="2">
    <source>
        <dbReference type="ARBA" id="ARBA00008892"/>
    </source>
</evidence>
<dbReference type="AlphaFoldDB" id="A0A6H1XGY3"/>
<organism evidence="14">
    <name type="scientific">Lepisma saccharinum</name>
    <name type="common">Silverfish</name>
    <dbReference type="NCBI Taxonomy" id="50586"/>
    <lineage>
        <taxon>Eukaryota</taxon>
        <taxon>Metazoa</taxon>
        <taxon>Ecdysozoa</taxon>
        <taxon>Arthropoda</taxon>
        <taxon>Hexapoda</taxon>
        <taxon>Insecta</taxon>
        <taxon>Zygentoma</taxon>
        <taxon>Lepismatidae</taxon>
        <taxon>Lepisma</taxon>
    </lineage>
</organism>
<evidence type="ECO:0000256" key="11">
    <source>
        <dbReference type="ARBA" id="ARBA00023136"/>
    </source>
</evidence>
<dbReference type="RefSeq" id="YP_009774840.1">
    <property type="nucleotide sequence ID" value="NC_047445.1"/>
</dbReference>
<dbReference type="EMBL" id="MT108230">
    <property type="protein sequence ID" value="QJA14863.1"/>
    <property type="molecule type" value="Genomic_DNA"/>
</dbReference>
<reference evidence="14" key="1">
    <citation type="journal article" date="2020" name="Mitochondrial DNA Part B Resour">
        <title>Complete mitochondrial genome of the common silverfish Lepisma saccharina (Insecta: Zygentoma: Lepismatidae).</title>
        <authorList>
            <person name="Bai Y."/>
            <person name="Chen J."/>
            <person name="Li G."/>
            <person name="Wang H."/>
            <person name="Luo J."/>
            <person name="Li C."/>
        </authorList>
    </citation>
    <scope>NUCLEOTIDE SEQUENCE</scope>
</reference>
<evidence type="ECO:0000313" key="14">
    <source>
        <dbReference type="EMBL" id="QJA14863.1"/>
    </source>
</evidence>
<dbReference type="GeneID" id="54616160"/>
<dbReference type="GO" id="GO:0045259">
    <property type="term" value="C:proton-transporting ATP synthase complex"/>
    <property type="evidence" value="ECO:0007669"/>
    <property type="project" value="UniProtKB-KW"/>
</dbReference>
<comment type="similarity">
    <text evidence="2 12">Belongs to the ATPase protein 8 family.</text>
</comment>
<feature type="transmembrane region" description="Helical" evidence="13">
    <location>
        <begin position="6"/>
        <end position="29"/>
    </location>
</feature>
<gene>
    <name evidence="14" type="primary">ATP8</name>
</gene>
<proteinExistence type="inferred from homology"/>
<evidence type="ECO:0000256" key="10">
    <source>
        <dbReference type="ARBA" id="ARBA00023128"/>
    </source>
</evidence>
<comment type="subunit">
    <text evidence="3">F-type ATPases have 2 components, CF(1) - the catalytic core - and CF(0) - the membrane proton channel.</text>
</comment>
<dbReference type="Pfam" id="PF00895">
    <property type="entry name" value="ATP-synt_8"/>
    <property type="match status" value="1"/>
</dbReference>
<dbReference type="GO" id="GO:0015078">
    <property type="term" value="F:proton transmembrane transporter activity"/>
    <property type="evidence" value="ECO:0007669"/>
    <property type="project" value="InterPro"/>
</dbReference>
<evidence type="ECO:0000256" key="9">
    <source>
        <dbReference type="ARBA" id="ARBA00023065"/>
    </source>
</evidence>
<comment type="subcellular location">
    <subcellularLocation>
        <location evidence="1 12">Mitochondrion membrane</location>
        <topology evidence="1 12">Single-pass membrane protein</topology>
    </subcellularLocation>
</comment>
<keyword evidence="10 12" id="KW-0496">Mitochondrion</keyword>
<keyword evidence="5 12" id="KW-0138">CF(0)</keyword>
<name>A0A6H1XGY3_LEPSA</name>
<sequence length="52" mass="6319">MPQMSPLNWLILFLFFSLMYLIFASVMYYNTSNQQPKSTMNLIKNINLPWKW</sequence>
<protein>
    <recommendedName>
        <fullName evidence="12">ATP synthase complex subunit 8</fullName>
    </recommendedName>
</protein>
<keyword evidence="8 13" id="KW-1133">Transmembrane helix</keyword>
<keyword evidence="4 12" id="KW-0813">Transport</keyword>
<evidence type="ECO:0000256" key="13">
    <source>
        <dbReference type="SAM" id="Phobius"/>
    </source>
</evidence>
<keyword evidence="9 12" id="KW-0406">Ion transport</keyword>
<evidence type="ECO:0000256" key="7">
    <source>
        <dbReference type="ARBA" id="ARBA00022781"/>
    </source>
</evidence>
<dbReference type="CTD" id="4509"/>
<keyword evidence="7 12" id="KW-0375">Hydrogen ion transport</keyword>
<dbReference type="GO" id="GO:0015986">
    <property type="term" value="P:proton motive force-driven ATP synthesis"/>
    <property type="evidence" value="ECO:0007669"/>
    <property type="project" value="InterPro"/>
</dbReference>
<keyword evidence="6 12" id="KW-0812">Transmembrane</keyword>
<evidence type="ECO:0000256" key="12">
    <source>
        <dbReference type="RuleBase" id="RU003661"/>
    </source>
</evidence>
<accession>A0A6H1XGY3</accession>
<keyword evidence="11 13" id="KW-0472">Membrane</keyword>